<dbReference type="RefSeq" id="WP_130477941.1">
    <property type="nucleotide sequence ID" value="NZ_SFCC01000013.1"/>
</dbReference>
<dbReference type="GO" id="GO:0003989">
    <property type="term" value="F:acetyl-CoA carboxylase activity"/>
    <property type="evidence" value="ECO:0007669"/>
    <property type="project" value="InterPro"/>
</dbReference>
<evidence type="ECO:0000313" key="2">
    <source>
        <dbReference type="EMBL" id="RZQ61127.1"/>
    </source>
</evidence>
<protein>
    <submittedName>
        <fullName evidence="2">Acyl-CoA carboxylase subunit epsilon</fullName>
    </submittedName>
</protein>
<dbReference type="AlphaFoldDB" id="A0A4Q7J2J2"/>
<dbReference type="GO" id="GO:0004658">
    <property type="term" value="F:propionyl-CoA carboxylase activity"/>
    <property type="evidence" value="ECO:0007669"/>
    <property type="project" value="InterPro"/>
</dbReference>
<proteinExistence type="predicted"/>
<sequence>MVAWLVVRRGCPDEEELAALAAMLGAVLRAPAPPVPVRAWGSPALAPGEPDRPGPDAWRLSALP</sequence>
<keyword evidence="3" id="KW-1185">Reference proteome</keyword>
<feature type="region of interest" description="Disordered" evidence="1">
    <location>
        <begin position="39"/>
        <end position="64"/>
    </location>
</feature>
<evidence type="ECO:0000256" key="1">
    <source>
        <dbReference type="SAM" id="MobiDB-lite"/>
    </source>
</evidence>
<dbReference type="Proteomes" id="UP000292003">
    <property type="component" value="Unassembled WGS sequence"/>
</dbReference>
<evidence type="ECO:0000313" key="3">
    <source>
        <dbReference type="Proteomes" id="UP000292003"/>
    </source>
</evidence>
<accession>A0A4Q7J2J2</accession>
<organism evidence="2 3">
    <name type="scientific">Amycolatopsis suaedae</name>
    <dbReference type="NCBI Taxonomy" id="2510978"/>
    <lineage>
        <taxon>Bacteria</taxon>
        <taxon>Bacillati</taxon>
        <taxon>Actinomycetota</taxon>
        <taxon>Actinomycetes</taxon>
        <taxon>Pseudonocardiales</taxon>
        <taxon>Pseudonocardiaceae</taxon>
        <taxon>Amycolatopsis</taxon>
    </lineage>
</organism>
<dbReference type="EMBL" id="SFCC01000013">
    <property type="protein sequence ID" value="RZQ61127.1"/>
    <property type="molecule type" value="Genomic_DNA"/>
</dbReference>
<gene>
    <name evidence="2" type="ORF">EWH70_24900</name>
</gene>
<dbReference type="Pfam" id="PF13822">
    <property type="entry name" value="ACC_epsilon"/>
    <property type="match status" value="1"/>
</dbReference>
<dbReference type="InterPro" id="IPR032716">
    <property type="entry name" value="ACC_epsilon"/>
</dbReference>
<comment type="caution">
    <text evidence="2">The sequence shown here is derived from an EMBL/GenBank/DDBJ whole genome shotgun (WGS) entry which is preliminary data.</text>
</comment>
<name>A0A4Q7J2J2_9PSEU</name>
<reference evidence="2 3" key="1">
    <citation type="submission" date="2019-02" db="EMBL/GenBank/DDBJ databases">
        <title>Draft genome sequence of Amycolatopsis sp. 8-3EHSu isolated from roots of Suaeda maritima.</title>
        <authorList>
            <person name="Duangmal K."/>
            <person name="Chantavorakit T."/>
        </authorList>
    </citation>
    <scope>NUCLEOTIDE SEQUENCE [LARGE SCALE GENOMIC DNA]</scope>
    <source>
        <strain evidence="2 3">8-3EHSu</strain>
    </source>
</reference>